<dbReference type="InterPro" id="IPR016875">
    <property type="entry name" value="UCP028200"/>
</dbReference>
<dbReference type="PIRSF" id="PIRSF028200">
    <property type="entry name" value="UCP028200"/>
    <property type="match status" value="1"/>
</dbReference>
<sequence>MAWSVQRKPEMTCLIPPSFRHGNRVGWLSLLLLCLVLTAGCSRTRIAYNFSDWFLLHRIDHYFDLTREQERFLSARVSALQAWHRQHELPRLVAALGELERRYQDGLSAEDIEWVWAQQATFWQRLIARGLPDFAEFLTMLQPEQIRHLQNRFQNGGGWLVKQAALDEAELARDHGEWLREVLEDWYGGLDADQAASLPGELRADAGWVKLRLANRHRFQQNFLELVQAGGSPDGLHQRLSLWLQHPETRWLPGFEERLEARRRQWQRWMVRVDAMMSPAQRRHALERIRGYRLDFETLVEEG</sequence>
<dbReference type="Pfam" id="PF19795">
    <property type="entry name" value="DUF6279"/>
    <property type="match status" value="1"/>
</dbReference>
<evidence type="ECO:0008006" key="3">
    <source>
        <dbReference type="Google" id="ProtNLM"/>
    </source>
</evidence>
<dbReference type="Proteomes" id="UP001157733">
    <property type="component" value="Chromosome"/>
</dbReference>
<keyword evidence="2" id="KW-1185">Reference proteome</keyword>
<reference evidence="1 2" key="1">
    <citation type="submission" date="2022-09" db="EMBL/GenBank/DDBJ databases">
        <authorList>
            <person name="Kop L."/>
        </authorList>
    </citation>
    <scope>NUCLEOTIDE SEQUENCE [LARGE SCALE GENOMIC DNA]</scope>
    <source>
        <strain evidence="1 2">347</strain>
    </source>
</reference>
<name>A0ABM9HAV8_9BACT</name>
<organism evidence="1 2">
    <name type="scientific">Nitrospina watsonii</name>
    <dbReference type="NCBI Taxonomy" id="1323948"/>
    <lineage>
        <taxon>Bacteria</taxon>
        <taxon>Pseudomonadati</taxon>
        <taxon>Nitrospinota/Tectimicrobiota group</taxon>
        <taxon>Nitrospinota</taxon>
        <taxon>Nitrospinia</taxon>
        <taxon>Nitrospinales</taxon>
        <taxon>Nitrospinaceae</taxon>
        <taxon>Nitrospina</taxon>
    </lineage>
</organism>
<proteinExistence type="predicted"/>
<evidence type="ECO:0000313" key="2">
    <source>
        <dbReference type="Proteomes" id="UP001157733"/>
    </source>
</evidence>
<evidence type="ECO:0000313" key="1">
    <source>
        <dbReference type="EMBL" id="CAI2717271.1"/>
    </source>
</evidence>
<dbReference type="EMBL" id="OX336137">
    <property type="protein sequence ID" value="CAI2717271.1"/>
    <property type="molecule type" value="Genomic_DNA"/>
</dbReference>
<protein>
    <recommendedName>
        <fullName evidence="3">Lipoprotein</fullName>
    </recommendedName>
</protein>
<accession>A0ABM9HAV8</accession>
<gene>
    <name evidence="1" type="ORF">NSPWAT_0412</name>
</gene>